<dbReference type="AlphaFoldDB" id="A0A507QRC5"/>
<feature type="domain" description="HNH nuclease" evidence="1">
    <location>
        <begin position="25"/>
        <end position="118"/>
    </location>
</feature>
<accession>A0A507QRC5</accession>
<gene>
    <name evidence="2" type="ORF">MPDQ_007745</name>
</gene>
<name>A0A507QRC5_MONPU</name>
<dbReference type="Pfam" id="PF13391">
    <property type="entry name" value="HNH_2"/>
    <property type="match status" value="1"/>
</dbReference>
<evidence type="ECO:0000259" key="1">
    <source>
        <dbReference type="Pfam" id="PF13391"/>
    </source>
</evidence>
<keyword evidence="3" id="KW-1185">Reference proteome</keyword>
<reference evidence="2 3" key="1">
    <citation type="submission" date="2019-06" db="EMBL/GenBank/DDBJ databases">
        <title>Wine fermentation using esterase from Monascus purpureus.</title>
        <authorList>
            <person name="Geng C."/>
            <person name="Zhang Y."/>
        </authorList>
    </citation>
    <scope>NUCLEOTIDE SEQUENCE [LARGE SCALE GENOMIC DNA]</scope>
    <source>
        <strain evidence="2">HQ1</strain>
    </source>
</reference>
<evidence type="ECO:0000313" key="3">
    <source>
        <dbReference type="Proteomes" id="UP000319663"/>
    </source>
</evidence>
<evidence type="ECO:0000313" key="2">
    <source>
        <dbReference type="EMBL" id="TQB71155.1"/>
    </source>
</evidence>
<dbReference type="Proteomes" id="UP000319663">
    <property type="component" value="Unassembled WGS sequence"/>
</dbReference>
<comment type="caution">
    <text evidence="2">The sequence shown here is derived from an EMBL/GenBank/DDBJ whole genome shotgun (WGS) entry which is preliminary data.</text>
</comment>
<dbReference type="InterPro" id="IPR003615">
    <property type="entry name" value="HNH_nuc"/>
</dbReference>
<protein>
    <recommendedName>
        <fullName evidence="1">HNH nuclease domain-containing protein</fullName>
    </recommendedName>
</protein>
<dbReference type="EMBL" id="VIFY01000087">
    <property type="protein sequence ID" value="TQB71155.1"/>
    <property type="molecule type" value="Genomic_DNA"/>
</dbReference>
<organism evidence="2 3">
    <name type="scientific">Monascus purpureus</name>
    <name type="common">Red mold</name>
    <name type="synonym">Monascus anka</name>
    <dbReference type="NCBI Taxonomy" id="5098"/>
    <lineage>
        <taxon>Eukaryota</taxon>
        <taxon>Fungi</taxon>
        <taxon>Dikarya</taxon>
        <taxon>Ascomycota</taxon>
        <taxon>Pezizomycotina</taxon>
        <taxon>Eurotiomycetes</taxon>
        <taxon>Eurotiomycetidae</taxon>
        <taxon>Eurotiales</taxon>
        <taxon>Aspergillaceae</taxon>
        <taxon>Monascus</taxon>
    </lineage>
</organism>
<sequence>MITDPIKRGQKVLRYQCLSRDGRKCVISGIYDSESAQVPAEAHCAELEAAHIITFCLGSWKSDSEQREKAAIWVNLYRYFPGIRGCLSFFMENLNDTLNVMMLEASLHKQFGTFQLALESTNMENRYHIKLFTHFPGTYAYFLPSDRTVISSHDSRFQLPNSDLLSLHASGRAEIIDKILDYYEATRGTRRED</sequence>
<proteinExistence type="predicted"/>
<dbReference type="STRING" id="5098.A0A507QRC5"/>